<name>A0A1N6G3S7_9GAMM</name>
<dbReference type="RefSeq" id="WP_074201474.1">
    <property type="nucleotide sequence ID" value="NZ_FSRE01000003.1"/>
</dbReference>
<keyword evidence="9 12" id="KW-0460">Magnesium</keyword>
<evidence type="ECO:0000256" key="5">
    <source>
        <dbReference type="ARBA" id="ARBA00013066"/>
    </source>
</evidence>
<protein>
    <recommendedName>
        <fullName evidence="6 12">3-deoxy-D-manno-octulosonate 8-phosphate phosphatase KdsC</fullName>
        <ecNumber evidence="5 12">3.1.3.45</ecNumber>
    </recommendedName>
    <alternativeName>
        <fullName evidence="11 12">KDO 8-P phosphatase</fullName>
    </alternativeName>
</protein>
<comment type="catalytic activity">
    <reaction evidence="1 12">
        <text>3-deoxy-alpha-D-manno-2-octulosonate-8-phosphate + H2O = 3-deoxy-alpha-D-manno-oct-2-ulosonate + phosphate</text>
        <dbReference type="Rhea" id="RHEA:11500"/>
        <dbReference type="ChEBI" id="CHEBI:15377"/>
        <dbReference type="ChEBI" id="CHEBI:43474"/>
        <dbReference type="ChEBI" id="CHEBI:85985"/>
        <dbReference type="ChEBI" id="CHEBI:85986"/>
        <dbReference type="EC" id="3.1.3.45"/>
    </reaction>
</comment>
<dbReference type="Gene3D" id="3.40.50.1000">
    <property type="entry name" value="HAD superfamily/HAD-like"/>
    <property type="match status" value="1"/>
</dbReference>
<evidence type="ECO:0000256" key="13">
    <source>
        <dbReference type="PIRSR" id="PIRSR006118-2"/>
    </source>
</evidence>
<feature type="binding site" evidence="13">
    <location>
        <position position="20"/>
    </location>
    <ligand>
        <name>Mg(2+)</name>
        <dbReference type="ChEBI" id="CHEBI:18420"/>
    </ligand>
</feature>
<evidence type="ECO:0000313" key="14">
    <source>
        <dbReference type="EMBL" id="SIO02206.1"/>
    </source>
</evidence>
<comment type="function">
    <text evidence="12">Catalyzes the hydrolysis of 3-deoxy-D-manno-octulosonate 8-phosphate (KDO 8-P) to 3-deoxy-D-manno-octulosonate (KDO) and inorganic phosphate.</text>
</comment>
<evidence type="ECO:0000256" key="11">
    <source>
        <dbReference type="ARBA" id="ARBA00031051"/>
    </source>
</evidence>
<keyword evidence="7 12" id="KW-0479">Metal-binding</keyword>
<dbReference type="EMBL" id="FSRE01000003">
    <property type="protein sequence ID" value="SIO02206.1"/>
    <property type="molecule type" value="Genomic_DNA"/>
</dbReference>
<dbReference type="STRING" id="364032.SAMN05443662_1180"/>
<evidence type="ECO:0000256" key="10">
    <source>
        <dbReference type="ARBA" id="ARBA00022985"/>
    </source>
</evidence>
<keyword evidence="15" id="KW-1185">Reference proteome</keyword>
<dbReference type="SFLD" id="SFLDS00003">
    <property type="entry name" value="Haloacid_Dehalogenase"/>
    <property type="match status" value="1"/>
</dbReference>
<dbReference type="GO" id="GO:0008781">
    <property type="term" value="F:N-acylneuraminate cytidylyltransferase activity"/>
    <property type="evidence" value="ECO:0007669"/>
    <property type="project" value="TreeGrafter"/>
</dbReference>
<evidence type="ECO:0000256" key="3">
    <source>
        <dbReference type="ARBA" id="ARBA00005893"/>
    </source>
</evidence>
<dbReference type="PIRSF" id="PIRSF006118">
    <property type="entry name" value="KDO8-P_Ptase"/>
    <property type="match status" value="1"/>
</dbReference>
<evidence type="ECO:0000256" key="6">
    <source>
        <dbReference type="ARBA" id="ARBA00020092"/>
    </source>
</evidence>
<dbReference type="GO" id="GO:0019143">
    <property type="term" value="F:3-deoxy-manno-octulosonate-8-phosphatase activity"/>
    <property type="evidence" value="ECO:0007669"/>
    <property type="project" value="UniProtKB-UniRule"/>
</dbReference>
<dbReference type="Proteomes" id="UP000198461">
    <property type="component" value="Unassembled WGS sequence"/>
</dbReference>
<dbReference type="PANTHER" id="PTHR21485:SF6">
    <property type="entry name" value="N-ACYLNEURAMINATE CYTIDYLYLTRANSFERASE-RELATED"/>
    <property type="match status" value="1"/>
</dbReference>
<dbReference type="InterPro" id="IPR036412">
    <property type="entry name" value="HAD-like_sf"/>
</dbReference>
<dbReference type="GO" id="GO:0009103">
    <property type="term" value="P:lipopolysaccharide biosynthetic process"/>
    <property type="evidence" value="ECO:0007669"/>
    <property type="project" value="UniProtKB-UniRule"/>
</dbReference>
<evidence type="ECO:0000256" key="8">
    <source>
        <dbReference type="ARBA" id="ARBA00022801"/>
    </source>
</evidence>
<dbReference type="InterPro" id="IPR010023">
    <property type="entry name" value="KdsC_fam"/>
</dbReference>
<dbReference type="GO" id="GO:0046872">
    <property type="term" value="F:metal ion binding"/>
    <property type="evidence" value="ECO:0007669"/>
    <property type="project" value="UniProtKB-UniRule"/>
</dbReference>
<dbReference type="InterPro" id="IPR023214">
    <property type="entry name" value="HAD_sf"/>
</dbReference>
<dbReference type="AlphaFoldDB" id="A0A1N6G3S7"/>
<dbReference type="PANTHER" id="PTHR21485">
    <property type="entry name" value="HAD SUPERFAMILY MEMBERS CMAS AND KDSC"/>
    <property type="match status" value="1"/>
</dbReference>
<dbReference type="InterPro" id="IPR050793">
    <property type="entry name" value="CMP-NeuNAc_synthase"/>
</dbReference>
<dbReference type="CDD" id="cd01630">
    <property type="entry name" value="HAD_KDO-like"/>
    <property type="match status" value="1"/>
</dbReference>
<organism evidence="14 15">
    <name type="scientific">Sulfurivirga caldicuralii</name>
    <dbReference type="NCBI Taxonomy" id="364032"/>
    <lineage>
        <taxon>Bacteria</taxon>
        <taxon>Pseudomonadati</taxon>
        <taxon>Pseudomonadota</taxon>
        <taxon>Gammaproteobacteria</taxon>
        <taxon>Thiotrichales</taxon>
        <taxon>Piscirickettsiaceae</taxon>
        <taxon>Sulfurivirga</taxon>
    </lineage>
</organism>
<dbReference type="OrthoDB" id="9805604at2"/>
<comment type="cofactor">
    <cofactor evidence="2 12 13">
        <name>Mg(2+)</name>
        <dbReference type="ChEBI" id="CHEBI:18420"/>
    </cofactor>
</comment>
<feature type="binding site" evidence="13">
    <location>
        <position position="113"/>
    </location>
    <ligand>
        <name>Mg(2+)</name>
        <dbReference type="ChEBI" id="CHEBI:18420"/>
    </ligand>
</feature>
<evidence type="ECO:0000256" key="7">
    <source>
        <dbReference type="ARBA" id="ARBA00022723"/>
    </source>
</evidence>
<comment type="subunit">
    <text evidence="4 12">Homotetramer.</text>
</comment>
<dbReference type="SFLD" id="SFLDG01138">
    <property type="entry name" value="C1.6.2:_Deoxy-d-mannose-octulo"/>
    <property type="match status" value="1"/>
</dbReference>
<dbReference type="SUPFAM" id="SSF56784">
    <property type="entry name" value="HAD-like"/>
    <property type="match status" value="1"/>
</dbReference>
<dbReference type="FunFam" id="3.40.50.1000:FF:000029">
    <property type="entry name" value="3-deoxy-D-manno-octulosonate 8-phosphate phosphatase KdsC"/>
    <property type="match status" value="1"/>
</dbReference>
<keyword evidence="8 12" id="KW-0378">Hydrolase</keyword>
<evidence type="ECO:0000256" key="4">
    <source>
        <dbReference type="ARBA" id="ARBA00011881"/>
    </source>
</evidence>
<dbReference type="SFLD" id="SFLDG01136">
    <property type="entry name" value="C1.6:_Phosphoserine_Phosphatas"/>
    <property type="match status" value="1"/>
</dbReference>
<evidence type="ECO:0000256" key="1">
    <source>
        <dbReference type="ARBA" id="ARBA00000898"/>
    </source>
</evidence>
<proteinExistence type="inferred from homology"/>
<sequence length="177" mass="20004">MTMNPSLHERAARIRLVVLDVDGVLTDNRLFYGDNGVEYKSFYTRDGHGMVLLRQAGIDLGIITGRESELVTRRMNDLKVKYVYQGVPDKLPSFEHLMAECGLQPEEVAYMGDDILDLPLLRRVGLAAMPADGEPSIRPYVHFTSHHPGGRGAVRELCELILKAQGKWDDVMDFYLR</sequence>
<feature type="binding site" evidence="13">
    <location>
        <position position="22"/>
    </location>
    <ligand>
        <name>substrate</name>
    </ligand>
</feature>
<gene>
    <name evidence="14" type="ORF">SAMN05443662_1180</name>
</gene>
<reference evidence="14 15" key="1">
    <citation type="submission" date="2016-11" db="EMBL/GenBank/DDBJ databases">
        <authorList>
            <person name="Jaros S."/>
            <person name="Januszkiewicz K."/>
            <person name="Wedrychowicz H."/>
        </authorList>
    </citation>
    <scope>NUCLEOTIDE SEQUENCE [LARGE SCALE GENOMIC DNA]</scope>
    <source>
        <strain evidence="14 15">DSM 17737</strain>
    </source>
</reference>
<keyword evidence="10 12" id="KW-0448">Lipopolysaccharide biosynthesis</keyword>
<evidence type="ECO:0000256" key="9">
    <source>
        <dbReference type="ARBA" id="ARBA00022842"/>
    </source>
</evidence>
<dbReference type="NCBIfam" id="TIGR01670">
    <property type="entry name" value="KdsC-phosphatas"/>
    <property type="match status" value="1"/>
</dbReference>
<evidence type="ECO:0000256" key="12">
    <source>
        <dbReference type="PIRNR" id="PIRNR006118"/>
    </source>
</evidence>
<evidence type="ECO:0000256" key="2">
    <source>
        <dbReference type="ARBA" id="ARBA00001946"/>
    </source>
</evidence>
<comment type="similarity">
    <text evidence="3 12">Belongs to the KdsC family.</text>
</comment>
<evidence type="ECO:0000313" key="15">
    <source>
        <dbReference type="Proteomes" id="UP000198461"/>
    </source>
</evidence>
<dbReference type="EC" id="3.1.3.45" evidence="5 12"/>
<accession>A0A1N6G3S7</accession>